<dbReference type="PROSITE" id="PS51671">
    <property type="entry name" value="ACT"/>
    <property type="match status" value="1"/>
</dbReference>
<dbReference type="SUPFAM" id="SSF55021">
    <property type="entry name" value="ACT-like"/>
    <property type="match status" value="1"/>
</dbReference>
<dbReference type="Gene3D" id="3.30.70.260">
    <property type="match status" value="1"/>
</dbReference>
<dbReference type="InterPro" id="IPR008242">
    <property type="entry name" value="Chor_mutase/pphenate_deHydtase"/>
</dbReference>
<evidence type="ECO:0000259" key="12">
    <source>
        <dbReference type="PROSITE" id="PS51671"/>
    </source>
</evidence>
<dbReference type="FunFam" id="3.40.190.10:FF:000064">
    <property type="entry name" value="Prephenate dehydratase"/>
    <property type="match status" value="1"/>
</dbReference>
<evidence type="ECO:0000256" key="9">
    <source>
        <dbReference type="PIRSR" id="PIRSR001500-2"/>
    </source>
</evidence>
<dbReference type="CDD" id="cd04905">
    <property type="entry name" value="ACT_CM-PDT"/>
    <property type="match status" value="1"/>
</dbReference>
<evidence type="ECO:0000256" key="2">
    <source>
        <dbReference type="ARBA" id="ARBA00013147"/>
    </source>
</evidence>
<feature type="domain" description="Prephenate dehydratase" evidence="11">
    <location>
        <begin position="2"/>
        <end position="182"/>
    </location>
</feature>
<dbReference type="GO" id="GO:0004664">
    <property type="term" value="F:prephenate dehydratase activity"/>
    <property type="evidence" value="ECO:0007669"/>
    <property type="project" value="UniProtKB-UniRule"/>
</dbReference>
<keyword evidence="7 10" id="KW-0456">Lyase</keyword>
<evidence type="ECO:0000256" key="8">
    <source>
        <dbReference type="ARBA" id="ARBA00047848"/>
    </source>
</evidence>
<dbReference type="PIRSF" id="PIRSF001500">
    <property type="entry name" value="Chor_mut_pdt_Ppr"/>
    <property type="match status" value="1"/>
</dbReference>
<keyword evidence="4 10" id="KW-0028">Amino-acid biosynthesis</keyword>
<dbReference type="EMBL" id="LJJC01000004">
    <property type="protein sequence ID" value="KQL53415.1"/>
    <property type="molecule type" value="Genomic_DNA"/>
</dbReference>
<dbReference type="InterPro" id="IPR018528">
    <property type="entry name" value="Preph_deHydtase_CS"/>
</dbReference>
<dbReference type="PROSITE" id="PS00857">
    <property type="entry name" value="PREPHENATE_DEHYDR_1"/>
    <property type="match status" value="1"/>
</dbReference>
<dbReference type="Pfam" id="PF00800">
    <property type="entry name" value="PDT"/>
    <property type="match status" value="1"/>
</dbReference>
<dbReference type="PANTHER" id="PTHR21022">
    <property type="entry name" value="PREPHENATE DEHYDRATASE P PROTEIN"/>
    <property type="match status" value="1"/>
</dbReference>
<evidence type="ECO:0000256" key="3">
    <source>
        <dbReference type="ARBA" id="ARBA00021872"/>
    </source>
</evidence>
<feature type="domain" description="ACT" evidence="12">
    <location>
        <begin position="202"/>
        <end position="279"/>
    </location>
</feature>
<evidence type="ECO:0000259" key="11">
    <source>
        <dbReference type="PROSITE" id="PS51171"/>
    </source>
</evidence>
<protein>
    <recommendedName>
        <fullName evidence="3 10">Prephenate dehydratase</fullName>
        <shortName evidence="10">PDT</shortName>
        <ecNumber evidence="2 10">4.2.1.51</ecNumber>
    </recommendedName>
</protein>
<dbReference type="UniPathway" id="UPA00121">
    <property type="reaction ID" value="UER00345"/>
</dbReference>
<name>A0A0Q3WUU8_9BACI</name>
<dbReference type="PANTHER" id="PTHR21022:SF19">
    <property type="entry name" value="PREPHENATE DEHYDRATASE-RELATED"/>
    <property type="match status" value="1"/>
</dbReference>
<keyword evidence="6 10" id="KW-0584">Phenylalanine biosynthesis</keyword>
<evidence type="ECO:0000256" key="6">
    <source>
        <dbReference type="ARBA" id="ARBA00023222"/>
    </source>
</evidence>
<organism evidence="13 14">
    <name type="scientific">Heyndrickxia shackletonii</name>
    <dbReference type="NCBI Taxonomy" id="157838"/>
    <lineage>
        <taxon>Bacteria</taxon>
        <taxon>Bacillati</taxon>
        <taxon>Bacillota</taxon>
        <taxon>Bacilli</taxon>
        <taxon>Bacillales</taxon>
        <taxon>Bacillaceae</taxon>
        <taxon>Heyndrickxia</taxon>
    </lineage>
</organism>
<dbReference type="STRING" id="157838.AN964_07855"/>
<evidence type="ECO:0000256" key="1">
    <source>
        <dbReference type="ARBA" id="ARBA00004741"/>
    </source>
</evidence>
<comment type="catalytic activity">
    <reaction evidence="8 10">
        <text>prephenate + H(+) = 3-phenylpyruvate + CO2 + H2O</text>
        <dbReference type="Rhea" id="RHEA:21648"/>
        <dbReference type="ChEBI" id="CHEBI:15377"/>
        <dbReference type="ChEBI" id="CHEBI:15378"/>
        <dbReference type="ChEBI" id="CHEBI:16526"/>
        <dbReference type="ChEBI" id="CHEBI:18005"/>
        <dbReference type="ChEBI" id="CHEBI:29934"/>
        <dbReference type="EC" id="4.2.1.51"/>
    </reaction>
</comment>
<evidence type="ECO:0000256" key="7">
    <source>
        <dbReference type="ARBA" id="ARBA00023239"/>
    </source>
</evidence>
<dbReference type="PATRIC" id="fig|157838.3.peg.1722"/>
<keyword evidence="14" id="KW-1185">Reference proteome</keyword>
<reference evidence="13 14" key="1">
    <citation type="submission" date="2015-09" db="EMBL/GenBank/DDBJ databases">
        <title>Genome sequencing project for genomic taxonomy and phylogenomics of Bacillus-like bacteria.</title>
        <authorList>
            <person name="Liu B."/>
            <person name="Wang J."/>
            <person name="Zhu Y."/>
            <person name="Liu G."/>
            <person name="Chen Q."/>
            <person name="Chen Z."/>
            <person name="Lan J."/>
            <person name="Che J."/>
            <person name="Ge C."/>
            <person name="Shi H."/>
            <person name="Pan Z."/>
            <person name="Liu X."/>
        </authorList>
    </citation>
    <scope>NUCLEOTIDE SEQUENCE [LARGE SCALE GENOMIC DNA]</scope>
    <source>
        <strain evidence="13 14">LMG 18435</strain>
    </source>
</reference>
<dbReference type="Gene3D" id="3.40.190.10">
    <property type="entry name" value="Periplasmic binding protein-like II"/>
    <property type="match status" value="2"/>
</dbReference>
<sequence length="286" mass="32442">MKVGYLGPRGTFTDLAVRSAFPDLEGIAYTTIPECIEAVKKEEVEIAVVPFENALEGSVNLTIDYLFHEETVPIKAELIVPIQQHLMVHPSQQKNWREVEKILSHPQAIAQSHKFLYHHFRGVTIEQMTSTAAAAKYISEHPELKMAAIANKIAAEKYKLTIVKENIHDYAFNHTRFIVLSRHNEENLSIQLKSTSVVKTTIMVTIPTDRAGGLHQVLSAFAWRQINLSKIESRPLKTGLGNYFFMIDINQSFDDILVKNAIEEIEALECTVKYLGSYQTYKVEEI</sequence>
<dbReference type="InterPro" id="IPR002912">
    <property type="entry name" value="ACT_dom"/>
</dbReference>
<evidence type="ECO:0000256" key="10">
    <source>
        <dbReference type="RuleBase" id="RU361254"/>
    </source>
</evidence>
<dbReference type="CDD" id="cd13633">
    <property type="entry name" value="PBP2_Sa-PDT_like"/>
    <property type="match status" value="1"/>
</dbReference>
<dbReference type="OrthoDB" id="9802281at2"/>
<dbReference type="EC" id="4.2.1.51" evidence="2 10"/>
<feature type="site" description="Essential for prephenate dehydratase activity" evidence="9">
    <location>
        <position position="175"/>
    </location>
</feature>
<dbReference type="FunFam" id="3.30.70.260:FF:000012">
    <property type="entry name" value="Prephenate dehydratase"/>
    <property type="match status" value="1"/>
</dbReference>
<gene>
    <name evidence="10" type="primary">pheA</name>
    <name evidence="13" type="ORF">AN964_07855</name>
</gene>
<keyword evidence="5 10" id="KW-0057">Aromatic amino acid biosynthesis</keyword>
<dbReference type="Pfam" id="PF01842">
    <property type="entry name" value="ACT"/>
    <property type="match status" value="1"/>
</dbReference>
<evidence type="ECO:0000256" key="5">
    <source>
        <dbReference type="ARBA" id="ARBA00023141"/>
    </source>
</evidence>
<accession>A0A0Q3WUU8</accession>
<proteinExistence type="predicted"/>
<dbReference type="NCBIfam" id="NF008865">
    <property type="entry name" value="PRK11898.1"/>
    <property type="match status" value="1"/>
</dbReference>
<dbReference type="InterPro" id="IPR001086">
    <property type="entry name" value="Preph_deHydtase"/>
</dbReference>
<comment type="pathway">
    <text evidence="1 10">Amino-acid biosynthesis; L-phenylalanine biosynthesis; phenylpyruvate from prephenate: step 1/1.</text>
</comment>
<comment type="caution">
    <text evidence="13">The sequence shown here is derived from an EMBL/GenBank/DDBJ whole genome shotgun (WGS) entry which is preliminary data.</text>
</comment>
<dbReference type="GO" id="GO:0005737">
    <property type="term" value="C:cytoplasm"/>
    <property type="evidence" value="ECO:0007669"/>
    <property type="project" value="TreeGrafter"/>
</dbReference>
<dbReference type="RefSeq" id="WP_055739142.1">
    <property type="nucleotide sequence ID" value="NZ_JAAIWL010000014.1"/>
</dbReference>
<evidence type="ECO:0000313" key="13">
    <source>
        <dbReference type="EMBL" id="KQL53415.1"/>
    </source>
</evidence>
<dbReference type="InterPro" id="IPR045865">
    <property type="entry name" value="ACT-like_dom_sf"/>
</dbReference>
<dbReference type="Proteomes" id="UP000051888">
    <property type="component" value="Unassembled WGS sequence"/>
</dbReference>
<dbReference type="PROSITE" id="PS00858">
    <property type="entry name" value="PREPHENATE_DEHYDR_2"/>
    <property type="match status" value="1"/>
</dbReference>
<dbReference type="PROSITE" id="PS51171">
    <property type="entry name" value="PREPHENATE_DEHYDR_3"/>
    <property type="match status" value="1"/>
</dbReference>
<evidence type="ECO:0000256" key="4">
    <source>
        <dbReference type="ARBA" id="ARBA00022605"/>
    </source>
</evidence>
<dbReference type="AlphaFoldDB" id="A0A0Q3WUU8"/>
<dbReference type="GO" id="GO:0009094">
    <property type="term" value="P:L-phenylalanine biosynthetic process"/>
    <property type="evidence" value="ECO:0007669"/>
    <property type="project" value="UniProtKB-UniPathway"/>
</dbReference>
<evidence type="ECO:0000313" key="14">
    <source>
        <dbReference type="Proteomes" id="UP000051888"/>
    </source>
</evidence>
<dbReference type="SUPFAM" id="SSF53850">
    <property type="entry name" value="Periplasmic binding protein-like II"/>
    <property type="match status" value="1"/>
</dbReference>